<dbReference type="GO" id="GO:0003697">
    <property type="term" value="F:single-stranded DNA binding"/>
    <property type="evidence" value="ECO:0007669"/>
    <property type="project" value="InterPro"/>
</dbReference>
<comment type="caution">
    <text evidence="2">The sequence shown here is derived from an EMBL/GenBank/DDBJ whole genome shotgun (WGS) entry which is preliminary data.</text>
</comment>
<dbReference type="InterPro" id="IPR013610">
    <property type="entry name" value="ArdC_N"/>
</dbReference>
<proteinExistence type="predicted"/>
<name>K1R588_9ZZZZ</name>
<evidence type="ECO:0000259" key="1">
    <source>
        <dbReference type="Pfam" id="PF08401"/>
    </source>
</evidence>
<dbReference type="EMBL" id="AJWY01014255">
    <property type="protein sequence ID" value="EKC44267.1"/>
    <property type="molecule type" value="Genomic_DNA"/>
</dbReference>
<dbReference type="Pfam" id="PF08401">
    <property type="entry name" value="ArdcN"/>
    <property type="match status" value="1"/>
</dbReference>
<feature type="non-terminal residue" evidence="2">
    <location>
        <position position="1"/>
    </location>
</feature>
<dbReference type="AlphaFoldDB" id="K1R588"/>
<sequence>NTLLIAMQGGQLVAGFNKWKDTFHRTVKKGEKGIKILAPAPYKVKQKMEKLDEQGKPILDKDGKPLTGKKRCRFRRSRWCLCSMSARPRANRCPLLQ</sequence>
<evidence type="ECO:0000313" key="2">
    <source>
        <dbReference type="EMBL" id="EKC44267.1"/>
    </source>
</evidence>
<accession>K1R588</accession>
<reference evidence="2" key="1">
    <citation type="journal article" date="2013" name="Environ. Microbiol.">
        <title>Microbiota from the distal guts of lean and obese adolescents exhibit partial functional redundancy besides clear differences in community structure.</title>
        <authorList>
            <person name="Ferrer M."/>
            <person name="Ruiz A."/>
            <person name="Lanza F."/>
            <person name="Haange S.B."/>
            <person name="Oberbach A."/>
            <person name="Till H."/>
            <person name="Bargiela R."/>
            <person name="Campoy C."/>
            <person name="Segura M.T."/>
            <person name="Richter M."/>
            <person name="von Bergen M."/>
            <person name="Seifert J."/>
            <person name="Suarez A."/>
        </authorList>
    </citation>
    <scope>NUCLEOTIDE SEQUENCE</scope>
</reference>
<protein>
    <recommendedName>
        <fullName evidence="1">N-terminal domain-containing protein</fullName>
    </recommendedName>
</protein>
<feature type="domain" description="N-terminal" evidence="1">
    <location>
        <begin position="2"/>
        <end position="56"/>
    </location>
</feature>
<organism evidence="2">
    <name type="scientific">human gut metagenome</name>
    <dbReference type="NCBI Taxonomy" id="408170"/>
    <lineage>
        <taxon>unclassified sequences</taxon>
        <taxon>metagenomes</taxon>
        <taxon>organismal metagenomes</taxon>
    </lineage>
</organism>
<gene>
    <name evidence="2" type="ORF">LEA_20732</name>
</gene>